<dbReference type="EMBL" id="BOPV01000001">
    <property type="protein sequence ID" value="GIL37944.1"/>
    <property type="molecule type" value="Genomic_DNA"/>
</dbReference>
<protein>
    <recommendedName>
        <fullName evidence="4">DUF3108 domain-containing protein</fullName>
    </recommendedName>
</protein>
<dbReference type="RefSeq" id="WP_420240851.1">
    <property type="nucleotide sequence ID" value="NZ_BOPV01000001.1"/>
</dbReference>
<keyword evidence="1" id="KW-0732">Signal</keyword>
<evidence type="ECO:0008006" key="4">
    <source>
        <dbReference type="Google" id="ProtNLM"/>
    </source>
</evidence>
<evidence type="ECO:0000313" key="3">
    <source>
        <dbReference type="Proteomes" id="UP000681075"/>
    </source>
</evidence>
<dbReference type="Proteomes" id="UP000681075">
    <property type="component" value="Unassembled WGS sequence"/>
</dbReference>
<proteinExistence type="predicted"/>
<feature type="signal peptide" evidence="1">
    <location>
        <begin position="1"/>
        <end position="18"/>
    </location>
</feature>
<reference evidence="2" key="1">
    <citation type="submission" date="2021-02" db="EMBL/GenBank/DDBJ databases">
        <title>Genome sequence of Rhodospirillales sp. strain TMPK1 isolated from soil.</title>
        <authorList>
            <person name="Nakai R."/>
            <person name="Kusada H."/>
            <person name="Tamaki H."/>
        </authorList>
    </citation>
    <scope>NUCLEOTIDE SEQUENCE</scope>
    <source>
        <strain evidence="2">TMPK1</strain>
    </source>
</reference>
<organism evidence="2 3">
    <name type="scientific">Roseiterribacter gracilis</name>
    <dbReference type="NCBI Taxonomy" id="2812848"/>
    <lineage>
        <taxon>Bacteria</taxon>
        <taxon>Pseudomonadati</taxon>
        <taxon>Pseudomonadota</taxon>
        <taxon>Alphaproteobacteria</taxon>
        <taxon>Rhodospirillales</taxon>
        <taxon>Roseiterribacteraceae</taxon>
        <taxon>Roseiterribacter</taxon>
    </lineage>
</organism>
<evidence type="ECO:0000313" key="2">
    <source>
        <dbReference type="EMBL" id="GIL37944.1"/>
    </source>
</evidence>
<feature type="chain" id="PRO_5035723870" description="DUF3108 domain-containing protein" evidence="1">
    <location>
        <begin position="19"/>
        <end position="210"/>
    </location>
</feature>
<comment type="caution">
    <text evidence="2">The sequence shown here is derived from an EMBL/GenBank/DDBJ whole genome shotgun (WGS) entry which is preliminary data.</text>
</comment>
<accession>A0A8S8X6Z1</accession>
<dbReference type="AlphaFoldDB" id="A0A8S8X6Z1"/>
<sequence length="210" mass="22714">MKSHICAALLLIAMPAAADQPKRLFYDVENQTYGHIGTYSLAIETRNGATLITSEAHIRVDVLGVTMFRQEAARHERWVGSRLVEFHGVTTENDVPVKIDGHADGDHFVLTSPSGETKLPGSIRPASPLVADGGGGPIFMTDTGTVTAGKVEDLGEMTISFAGAPTKAHRYRIETTGAREKYEVWMGADRTPLRFTSADARSNSTFTLVP</sequence>
<dbReference type="InterPro" id="IPR045767">
    <property type="entry name" value="DUF6134"/>
</dbReference>
<evidence type="ECO:0000256" key="1">
    <source>
        <dbReference type="SAM" id="SignalP"/>
    </source>
</evidence>
<keyword evidence="3" id="KW-1185">Reference proteome</keyword>
<dbReference type="Pfam" id="PF19630">
    <property type="entry name" value="DUF6134"/>
    <property type="match status" value="1"/>
</dbReference>
<name>A0A8S8X6Z1_9PROT</name>
<gene>
    <name evidence="2" type="ORF">TMPK1_01810</name>
</gene>